<evidence type="ECO:0000256" key="2">
    <source>
        <dbReference type="PROSITE-ProRule" id="PRU00124"/>
    </source>
</evidence>
<protein>
    <submittedName>
        <fullName evidence="5">EOG090X019S</fullName>
    </submittedName>
</protein>
<dbReference type="PROSITE" id="PS50024">
    <property type="entry name" value="SEA"/>
    <property type="match status" value="1"/>
</dbReference>
<evidence type="ECO:0000256" key="3">
    <source>
        <dbReference type="SAM" id="MobiDB-lite"/>
    </source>
</evidence>
<accession>A0A4Y7LQJ8</accession>
<feature type="disulfide bond" evidence="2">
    <location>
        <begin position="423"/>
        <end position="438"/>
    </location>
</feature>
<dbReference type="InterPro" id="IPR036055">
    <property type="entry name" value="LDL_receptor-like_sf"/>
</dbReference>
<dbReference type="InterPro" id="IPR036790">
    <property type="entry name" value="Frizzled_dom_sf"/>
</dbReference>
<dbReference type="InterPro" id="IPR002172">
    <property type="entry name" value="LDrepeatLR_classA_rpt"/>
</dbReference>
<dbReference type="Gene3D" id="1.10.2000.10">
    <property type="entry name" value="Frizzled cysteine-rich domain"/>
    <property type="match status" value="1"/>
</dbReference>
<evidence type="ECO:0000256" key="1">
    <source>
        <dbReference type="ARBA" id="ARBA00023157"/>
    </source>
</evidence>
<evidence type="ECO:0000313" key="5">
    <source>
        <dbReference type="EMBL" id="SVE69639.1"/>
    </source>
</evidence>
<dbReference type="AlphaFoldDB" id="A0A4Y7LQJ8"/>
<organism evidence="5">
    <name type="scientific">Eubosmina coregoni</name>
    <dbReference type="NCBI Taxonomy" id="186181"/>
    <lineage>
        <taxon>Eukaryota</taxon>
        <taxon>Metazoa</taxon>
        <taxon>Ecdysozoa</taxon>
        <taxon>Arthropoda</taxon>
        <taxon>Crustacea</taxon>
        <taxon>Branchiopoda</taxon>
        <taxon>Diplostraca</taxon>
        <taxon>Cladocera</taxon>
        <taxon>Anomopoda</taxon>
        <taxon>Bosminidae</taxon>
        <taxon>Eubosmina</taxon>
    </lineage>
</organism>
<dbReference type="FunFam" id="4.10.400.10:FF:000226">
    <property type="entry name" value="Corin, isoform B"/>
    <property type="match status" value="1"/>
</dbReference>
<comment type="caution">
    <text evidence="2">Lacks conserved residue(s) required for the propagation of feature annotation.</text>
</comment>
<dbReference type="EMBL" id="LR000020">
    <property type="protein sequence ID" value="SVE69639.1"/>
    <property type="molecule type" value="mRNA"/>
</dbReference>
<dbReference type="Pfam" id="PF00057">
    <property type="entry name" value="Ldl_recept_a"/>
    <property type="match status" value="1"/>
</dbReference>
<dbReference type="PROSITE" id="PS01209">
    <property type="entry name" value="LDLRA_1"/>
    <property type="match status" value="1"/>
</dbReference>
<dbReference type="SUPFAM" id="SSF63501">
    <property type="entry name" value="Frizzled cysteine-rich domain"/>
    <property type="match status" value="1"/>
</dbReference>
<dbReference type="InterPro" id="IPR023415">
    <property type="entry name" value="LDLR_class-A_CS"/>
</dbReference>
<feature type="region of interest" description="Disordered" evidence="3">
    <location>
        <begin position="1"/>
        <end position="26"/>
    </location>
</feature>
<dbReference type="SUPFAM" id="SSF82671">
    <property type="entry name" value="SEA domain"/>
    <property type="match status" value="1"/>
</dbReference>
<feature type="region of interest" description="Disordered" evidence="3">
    <location>
        <begin position="248"/>
        <end position="268"/>
    </location>
</feature>
<dbReference type="CDD" id="cd00112">
    <property type="entry name" value="LDLa"/>
    <property type="match status" value="1"/>
</dbReference>
<dbReference type="Gene3D" id="3.30.70.960">
    <property type="entry name" value="SEA domain"/>
    <property type="match status" value="1"/>
</dbReference>
<feature type="domain" description="SEA" evidence="4">
    <location>
        <begin position="91"/>
        <end position="216"/>
    </location>
</feature>
<dbReference type="Pfam" id="PF01390">
    <property type="entry name" value="SEA"/>
    <property type="match status" value="1"/>
</dbReference>
<reference evidence="5" key="1">
    <citation type="submission" date="2018-08" db="EMBL/GenBank/DDBJ databases">
        <authorList>
            <person name="Cornetti L."/>
        </authorList>
    </citation>
    <scope>NUCLEOTIDE SEQUENCE</scope>
    <source>
        <strain evidence="5">FI-BAL1-1</strain>
    </source>
</reference>
<gene>
    <name evidence="5" type="primary">EOG090X019S</name>
</gene>
<dbReference type="SUPFAM" id="SSF57424">
    <property type="entry name" value="LDL receptor-like module"/>
    <property type="match status" value="1"/>
</dbReference>
<dbReference type="InterPro" id="IPR000082">
    <property type="entry name" value="SEA_dom"/>
</dbReference>
<dbReference type="SMART" id="SM00192">
    <property type="entry name" value="LDLa"/>
    <property type="match status" value="1"/>
</dbReference>
<name>A0A4Y7LQJ8_9CRUS</name>
<evidence type="ECO:0000259" key="4">
    <source>
        <dbReference type="PROSITE" id="PS50024"/>
    </source>
</evidence>
<dbReference type="InterPro" id="IPR036364">
    <property type="entry name" value="SEA_dom_sf"/>
</dbReference>
<sequence length="527" mass="59439">MSSPKKTERNRKKSSGQTSHNNEDDTFQTTTAQLHATGTSRSTNFSFKKDFVKDSMVVLGPERTFKLRNPLVHSTSSAQQNIINSKAEKIVELVYHGEFRIAEEETFDPNLAEIKSPAFTRKARNFETKLDGIFKNSSLKDVYHYSEIIAFQKNGETSIAVFFNVYCWTNKTINDATEMEEILKEYLAPEFSSLIDTSSIAMKANVSSTPAFPPLSGNHSNDEEIEKRNYFESRDTTKRKNTTKEVLNIMPSSSPSPPITNPNRDDGSPVNNFYTHFPHPQLPFSTSTTNSPIMNVDSYFEEELHHGSCVPISLDFCRRQLAYNFTSFPNLLGHRGVREVDRFSEAAKCKKRLDQLTQRNFHYPQDSTVYQKSNNIATGLGDLLRCDLFPDEKEFDLCTSYTGPEGQVHCGVGAACIDVERRCDGTPDCPNGSDERGCLTVAPDMAAANFVHQYFHEGYIVFTEGNNTGKICVDSLNSSSLLSHARQQSFLEVFGESVCRSMSYRIMERIEIRTDNERSLDYAHLAG</sequence>
<dbReference type="CDD" id="cd07066">
    <property type="entry name" value="CRD_FZ"/>
    <property type="match status" value="1"/>
</dbReference>
<dbReference type="PROSITE" id="PS50068">
    <property type="entry name" value="LDLRA_2"/>
    <property type="match status" value="1"/>
</dbReference>
<dbReference type="Gene3D" id="4.10.400.10">
    <property type="entry name" value="Low-density Lipoprotein Receptor"/>
    <property type="match status" value="1"/>
</dbReference>
<keyword evidence="1 2" id="KW-1015">Disulfide bond</keyword>
<proteinExistence type="evidence at transcript level"/>